<dbReference type="EC" id="3.1.11.2" evidence="7"/>
<organism evidence="7 8">
    <name type="scientific">Rarispira pelagica</name>
    <dbReference type="NCBI Taxonomy" id="3141764"/>
    <lineage>
        <taxon>Bacteria</taxon>
        <taxon>Pseudomonadati</taxon>
        <taxon>Spirochaetota</taxon>
        <taxon>Spirochaetia</taxon>
        <taxon>Winmispirales</taxon>
        <taxon>Winmispiraceae</taxon>
        <taxon>Rarispira</taxon>
    </lineage>
</organism>
<dbReference type="NCBIfam" id="TIGR00195">
    <property type="entry name" value="exoDNase_III"/>
    <property type="match status" value="1"/>
</dbReference>
<evidence type="ECO:0000256" key="5">
    <source>
        <dbReference type="ARBA" id="ARBA00022842"/>
    </source>
</evidence>
<dbReference type="Gene3D" id="3.60.10.10">
    <property type="entry name" value="Endonuclease/exonuclease/phosphatase"/>
    <property type="match status" value="1"/>
</dbReference>
<comment type="similarity">
    <text evidence="2">Belongs to the DNA repair enzymes AP/ExoA family.</text>
</comment>
<dbReference type="PROSITE" id="PS51435">
    <property type="entry name" value="AP_NUCLEASE_F1_4"/>
    <property type="match status" value="1"/>
</dbReference>
<dbReference type="PANTHER" id="PTHR22748:SF6">
    <property type="entry name" value="DNA-(APURINIC OR APYRIMIDINIC SITE) ENDONUCLEASE"/>
    <property type="match status" value="1"/>
</dbReference>
<evidence type="ECO:0000256" key="4">
    <source>
        <dbReference type="ARBA" id="ARBA00022801"/>
    </source>
</evidence>
<keyword evidence="4 7" id="KW-0378">Hydrolase</keyword>
<keyword evidence="8" id="KW-1185">Reference proteome</keyword>
<comment type="cofactor">
    <cofactor evidence="1">
        <name>Mg(2+)</name>
        <dbReference type="ChEBI" id="CHEBI:18420"/>
    </cofactor>
</comment>
<keyword evidence="5" id="KW-0460">Magnesium</keyword>
<name>A0ABU9UDT3_9SPIR</name>
<reference evidence="7 8" key="1">
    <citation type="submission" date="2024-03" db="EMBL/GenBank/DDBJ databases">
        <title>Ignisphaera cupida sp. nov., a hyperthermophilic hydrolytic archaeon from a hot spring of Kamchatka, and proposal of Ignisphaeraceae fam. nov.</title>
        <authorList>
            <person name="Podosokorskaya O.A."/>
            <person name="Elcheninov A.G."/>
            <person name="Maltseva A.I."/>
            <person name="Zayulina K.S."/>
            <person name="Novikov A."/>
            <person name="Merkel A.Y."/>
        </authorList>
    </citation>
    <scope>NUCLEOTIDE SEQUENCE [LARGE SCALE GENOMIC DNA]</scope>
    <source>
        <strain evidence="7 8">38H-sp</strain>
    </source>
</reference>
<dbReference type="GO" id="GO:0008311">
    <property type="term" value="F:double-stranded DNA 3'-5' DNA exonuclease activity"/>
    <property type="evidence" value="ECO:0007669"/>
    <property type="project" value="UniProtKB-EC"/>
</dbReference>
<accession>A0ABU9UDT3</accession>
<evidence type="ECO:0000259" key="6">
    <source>
        <dbReference type="Pfam" id="PF03372"/>
    </source>
</evidence>
<comment type="caution">
    <text evidence="7">The sequence shown here is derived from an EMBL/GenBank/DDBJ whole genome shotgun (WGS) entry which is preliminary data.</text>
</comment>
<dbReference type="Proteomes" id="UP001466331">
    <property type="component" value="Unassembled WGS sequence"/>
</dbReference>
<dbReference type="InterPro" id="IPR036691">
    <property type="entry name" value="Endo/exonu/phosph_ase_sf"/>
</dbReference>
<evidence type="ECO:0000313" key="8">
    <source>
        <dbReference type="Proteomes" id="UP001466331"/>
    </source>
</evidence>
<dbReference type="CDD" id="cd09085">
    <property type="entry name" value="Mth212-like_AP-endo"/>
    <property type="match status" value="1"/>
</dbReference>
<evidence type="ECO:0000256" key="3">
    <source>
        <dbReference type="ARBA" id="ARBA00022723"/>
    </source>
</evidence>
<dbReference type="PANTHER" id="PTHR22748">
    <property type="entry name" value="AP ENDONUCLEASE"/>
    <property type="match status" value="1"/>
</dbReference>
<dbReference type="Pfam" id="PF03372">
    <property type="entry name" value="Exo_endo_phos"/>
    <property type="match status" value="1"/>
</dbReference>
<dbReference type="EMBL" id="JBCHKQ010000003">
    <property type="protein sequence ID" value="MEM5948302.1"/>
    <property type="molecule type" value="Genomic_DNA"/>
</dbReference>
<dbReference type="SUPFAM" id="SSF56219">
    <property type="entry name" value="DNase I-like"/>
    <property type="match status" value="1"/>
</dbReference>
<dbReference type="RefSeq" id="WP_420069755.1">
    <property type="nucleotide sequence ID" value="NZ_JBCHKQ010000003.1"/>
</dbReference>
<evidence type="ECO:0000256" key="1">
    <source>
        <dbReference type="ARBA" id="ARBA00001946"/>
    </source>
</evidence>
<proteinExistence type="inferred from homology"/>
<sequence>MTIYSWNVNGIRAAHKKGFMDWFTQANGDIVCVQETKARKEQLPDDLAEPEGYYSFWASAKKPGYSGVALYSRLKPLEVEALGVREFDDEGRTLIAFFDNFAVASCYFPNSQQEGARLDYKLAYCAALKARIDELVSKGINVVISGDYNIAHKPIDLARPEANENNPGYLPEEREWMSFFLDSGYTDTFRMFTNEGGHYTWWSYRARAREKDIGWRIDYHCVNSAFSSRVRESVILKDVMGSDHCPIKLIIDV</sequence>
<gene>
    <name evidence="7" type="ORF">WKV44_07075</name>
</gene>
<dbReference type="InterPro" id="IPR005135">
    <property type="entry name" value="Endo/exonuclease/phosphatase"/>
</dbReference>
<evidence type="ECO:0000256" key="2">
    <source>
        <dbReference type="ARBA" id="ARBA00007092"/>
    </source>
</evidence>
<keyword evidence="3" id="KW-0479">Metal-binding</keyword>
<evidence type="ECO:0000313" key="7">
    <source>
        <dbReference type="EMBL" id="MEM5948302.1"/>
    </source>
</evidence>
<protein>
    <submittedName>
        <fullName evidence="7">Exodeoxyribonuclease III</fullName>
        <ecNumber evidence="7">3.1.11.2</ecNumber>
    </submittedName>
</protein>
<dbReference type="InterPro" id="IPR004808">
    <property type="entry name" value="AP_endonuc_1"/>
</dbReference>
<dbReference type="NCBIfam" id="TIGR00633">
    <property type="entry name" value="xth"/>
    <property type="match status" value="1"/>
</dbReference>
<feature type="domain" description="Endonuclease/exonuclease/phosphatase" evidence="6">
    <location>
        <begin position="5"/>
        <end position="244"/>
    </location>
</feature>